<dbReference type="AlphaFoldDB" id="A0A5B7FLX4"/>
<evidence type="ECO:0000313" key="3">
    <source>
        <dbReference type="Proteomes" id="UP000324222"/>
    </source>
</evidence>
<sequence>MGGLRSEDSKANMGAGHVSCRREGRLAGQAGLGEGQRGAGDPGPLTHPPTATHHHPPHPCTCPTHPYLAKTPLASPTTGHPTAPPPHRHTAYSTHYTCPALTKTP</sequence>
<proteinExistence type="predicted"/>
<feature type="compositionally biased region" description="Basic and acidic residues" evidence="1">
    <location>
        <begin position="1"/>
        <end position="10"/>
    </location>
</feature>
<name>A0A5B7FLX4_PORTR</name>
<comment type="caution">
    <text evidence="2">The sequence shown here is derived from an EMBL/GenBank/DDBJ whole genome shotgun (WGS) entry which is preliminary data.</text>
</comment>
<evidence type="ECO:0000313" key="2">
    <source>
        <dbReference type="EMBL" id="MPC48680.1"/>
    </source>
</evidence>
<keyword evidence="3" id="KW-1185">Reference proteome</keyword>
<dbReference type="Proteomes" id="UP000324222">
    <property type="component" value="Unassembled WGS sequence"/>
</dbReference>
<reference evidence="2 3" key="1">
    <citation type="submission" date="2019-05" db="EMBL/GenBank/DDBJ databases">
        <title>Another draft genome of Portunus trituberculatus and its Hox gene families provides insights of decapod evolution.</title>
        <authorList>
            <person name="Jeong J.-H."/>
            <person name="Song I."/>
            <person name="Kim S."/>
            <person name="Choi T."/>
            <person name="Kim D."/>
            <person name="Ryu S."/>
            <person name="Kim W."/>
        </authorList>
    </citation>
    <scope>NUCLEOTIDE SEQUENCE [LARGE SCALE GENOMIC DNA]</scope>
    <source>
        <tissue evidence="2">Muscle</tissue>
    </source>
</reference>
<organism evidence="2 3">
    <name type="scientific">Portunus trituberculatus</name>
    <name type="common">Swimming crab</name>
    <name type="synonym">Neptunus trituberculatus</name>
    <dbReference type="NCBI Taxonomy" id="210409"/>
    <lineage>
        <taxon>Eukaryota</taxon>
        <taxon>Metazoa</taxon>
        <taxon>Ecdysozoa</taxon>
        <taxon>Arthropoda</taxon>
        <taxon>Crustacea</taxon>
        <taxon>Multicrustacea</taxon>
        <taxon>Malacostraca</taxon>
        <taxon>Eumalacostraca</taxon>
        <taxon>Eucarida</taxon>
        <taxon>Decapoda</taxon>
        <taxon>Pleocyemata</taxon>
        <taxon>Brachyura</taxon>
        <taxon>Eubrachyura</taxon>
        <taxon>Portunoidea</taxon>
        <taxon>Portunidae</taxon>
        <taxon>Portuninae</taxon>
        <taxon>Portunus</taxon>
    </lineage>
</organism>
<feature type="compositionally biased region" description="Gly residues" evidence="1">
    <location>
        <begin position="30"/>
        <end position="41"/>
    </location>
</feature>
<gene>
    <name evidence="2" type="ORF">E2C01_042461</name>
</gene>
<evidence type="ECO:0000256" key="1">
    <source>
        <dbReference type="SAM" id="MobiDB-lite"/>
    </source>
</evidence>
<feature type="compositionally biased region" description="Low complexity" evidence="1">
    <location>
        <begin position="42"/>
        <end position="51"/>
    </location>
</feature>
<accession>A0A5B7FLX4</accession>
<protein>
    <submittedName>
        <fullName evidence="2">Uncharacterized protein</fullName>
    </submittedName>
</protein>
<feature type="region of interest" description="Disordered" evidence="1">
    <location>
        <begin position="1"/>
        <end position="105"/>
    </location>
</feature>
<dbReference type="EMBL" id="VSRR010008413">
    <property type="protein sequence ID" value="MPC48680.1"/>
    <property type="molecule type" value="Genomic_DNA"/>
</dbReference>